<accession>A0ABV1SIH3</accession>
<organism evidence="1 2">
    <name type="scientific">Thioclava kandeliae</name>
    <dbReference type="NCBI Taxonomy" id="3070818"/>
    <lineage>
        <taxon>Bacteria</taxon>
        <taxon>Pseudomonadati</taxon>
        <taxon>Pseudomonadota</taxon>
        <taxon>Alphaproteobacteria</taxon>
        <taxon>Rhodobacterales</taxon>
        <taxon>Paracoccaceae</taxon>
        <taxon>Thioclava</taxon>
    </lineage>
</organism>
<dbReference type="RefSeq" id="WP_350937286.1">
    <property type="nucleotide sequence ID" value="NZ_JAYWLC010000008.1"/>
</dbReference>
<protein>
    <recommendedName>
        <fullName evidence="3">Transposase</fullName>
    </recommendedName>
</protein>
<keyword evidence="2" id="KW-1185">Reference proteome</keyword>
<reference evidence="1 2" key="2">
    <citation type="submission" date="2024-06" db="EMBL/GenBank/DDBJ databases">
        <title>Thioclava kandeliae sp. nov. from a rhizosphere soil sample of Kandelia candel in a mangrove.</title>
        <authorList>
            <person name="Mu T."/>
        </authorList>
    </citation>
    <scope>NUCLEOTIDE SEQUENCE [LARGE SCALE GENOMIC DNA]</scope>
    <source>
        <strain evidence="1 2">CPCC 100088</strain>
    </source>
</reference>
<sequence>MRYVRSALLRYHAETGGIPRGADSHDCETLPMTLRQWAGRRKFQQQSAQFLESLLASSFAFRT</sequence>
<comment type="caution">
    <text evidence="1">The sequence shown here is derived from an EMBL/GenBank/DDBJ whole genome shotgun (WGS) entry which is preliminary data.</text>
</comment>
<proteinExistence type="predicted"/>
<name>A0ABV1SIH3_9RHOB</name>
<evidence type="ECO:0000313" key="2">
    <source>
        <dbReference type="Proteomes" id="UP001438953"/>
    </source>
</evidence>
<evidence type="ECO:0000313" key="1">
    <source>
        <dbReference type="EMBL" id="MER5172446.1"/>
    </source>
</evidence>
<gene>
    <name evidence="1" type="ORF">VSX56_11735</name>
</gene>
<evidence type="ECO:0008006" key="3">
    <source>
        <dbReference type="Google" id="ProtNLM"/>
    </source>
</evidence>
<reference evidence="1 2" key="1">
    <citation type="submission" date="2024-01" db="EMBL/GenBank/DDBJ databases">
        <authorList>
            <person name="Deng Y."/>
            <person name="Su J."/>
        </authorList>
    </citation>
    <scope>NUCLEOTIDE SEQUENCE [LARGE SCALE GENOMIC DNA]</scope>
    <source>
        <strain evidence="1 2">CPCC 100088</strain>
    </source>
</reference>
<dbReference type="EMBL" id="JAYWLC010000008">
    <property type="protein sequence ID" value="MER5172446.1"/>
    <property type="molecule type" value="Genomic_DNA"/>
</dbReference>
<dbReference type="Proteomes" id="UP001438953">
    <property type="component" value="Unassembled WGS sequence"/>
</dbReference>